<accession>A0A6I6XUJ0</accession>
<dbReference type="SUPFAM" id="SSF53335">
    <property type="entry name" value="S-adenosyl-L-methionine-dependent methyltransferases"/>
    <property type="match status" value="1"/>
</dbReference>
<dbReference type="Pfam" id="PF05050">
    <property type="entry name" value="Methyltransf_21"/>
    <property type="match status" value="1"/>
</dbReference>
<evidence type="ECO:0000313" key="2">
    <source>
        <dbReference type="EMBL" id="QHG63834.1"/>
    </source>
</evidence>
<dbReference type="EMBL" id="CP026115">
    <property type="protein sequence ID" value="QHG63834.1"/>
    <property type="molecule type" value="Genomic_DNA"/>
</dbReference>
<dbReference type="AlphaFoldDB" id="A0A6I6XUJ0"/>
<sequence>MDTILREALTDNQVYLGIQLADLQLLDKYAAPDARPTQGLYTDFSGVRTRLSFFGIDSHPGEQHVGRIPFPDDALHAEAIEYIAALVALEQAKDSFTVVELGAGYGPWLVFAAKAAQQRGIARINLLAVEADLQRHELFFTNLRDNGLPLPADPVPAATSHASNVQVRCIHGAIADVDGKLSFGSQSLLDWGAAPITDGGTEDYRGITVKAEEIDAYSIETVLADLTEVDFMHMDIQGFELKAIRAALDALQRKVRVLLVATHSRALEGGIIDLLHDNGWKLLYEKPCKFTPGSGIDLTALTYLDGTQVWVNTRFGSPAQAQPVVERPTVHPEECVHKQRLDAVYRSTSWRITGPMRWLKTQLTG</sequence>
<dbReference type="Gene3D" id="3.40.50.150">
    <property type="entry name" value="Vaccinia Virus protein VP39"/>
    <property type="match status" value="1"/>
</dbReference>
<dbReference type="InterPro" id="IPR006342">
    <property type="entry name" value="FkbM_mtfrase"/>
</dbReference>
<protein>
    <recommendedName>
        <fullName evidence="1">Methyltransferase FkbM domain-containing protein</fullName>
    </recommendedName>
</protein>
<name>A0A6I6XUJ0_PSEPU</name>
<dbReference type="InterPro" id="IPR029063">
    <property type="entry name" value="SAM-dependent_MTases_sf"/>
</dbReference>
<dbReference type="Proteomes" id="UP000464480">
    <property type="component" value="Chromosome"/>
</dbReference>
<gene>
    <name evidence="2" type="ORF">C2H86_05090</name>
</gene>
<proteinExistence type="predicted"/>
<evidence type="ECO:0000259" key="1">
    <source>
        <dbReference type="Pfam" id="PF05050"/>
    </source>
</evidence>
<organism evidence="2 3">
    <name type="scientific">Pseudomonas putida</name>
    <name type="common">Arthrobacter siderocapsulatus</name>
    <dbReference type="NCBI Taxonomy" id="303"/>
    <lineage>
        <taxon>Bacteria</taxon>
        <taxon>Pseudomonadati</taxon>
        <taxon>Pseudomonadota</taxon>
        <taxon>Gammaproteobacteria</taxon>
        <taxon>Pseudomonadales</taxon>
        <taxon>Pseudomonadaceae</taxon>
        <taxon>Pseudomonas</taxon>
    </lineage>
</organism>
<reference evidence="2 3" key="1">
    <citation type="submission" date="2020-02" db="EMBL/GenBank/DDBJ databases">
        <title>Pseudomonas Putida W5 Complete Genome Assembly.</title>
        <authorList>
            <person name="Yuan Z.-C."/>
            <person name="Shaw G.A."/>
            <person name="Cusano A.D."/>
            <person name="Caddey B.J."/>
            <person name="Weselowski B.J."/>
        </authorList>
    </citation>
    <scope>NUCLEOTIDE SEQUENCE [LARGE SCALE GENOMIC DNA]</scope>
    <source>
        <strain evidence="2 3">W5</strain>
    </source>
</reference>
<evidence type="ECO:0000313" key="3">
    <source>
        <dbReference type="Proteomes" id="UP000464480"/>
    </source>
</evidence>
<dbReference type="RefSeq" id="WP_159409306.1">
    <property type="nucleotide sequence ID" value="NZ_CP026115.2"/>
</dbReference>
<feature type="domain" description="Methyltransferase FkbM" evidence="1">
    <location>
        <begin position="102"/>
        <end position="279"/>
    </location>
</feature>